<feature type="compositionally biased region" description="Basic and acidic residues" evidence="1">
    <location>
        <begin position="330"/>
        <end position="342"/>
    </location>
</feature>
<protein>
    <submittedName>
        <fullName evidence="2">PAC2 family protein</fullName>
    </submittedName>
</protein>
<dbReference type="Gene3D" id="3.40.50.10900">
    <property type="entry name" value="PAC-like subunit"/>
    <property type="match status" value="1"/>
</dbReference>
<dbReference type="InterPro" id="IPR038389">
    <property type="entry name" value="PSMG2_sf"/>
</dbReference>
<dbReference type="Proteomes" id="UP001220064">
    <property type="component" value="Chromosome"/>
</dbReference>
<organism evidence="2 3">
    <name type="scientific">Corynebacterium massiliense DSM 45435</name>
    <dbReference type="NCBI Taxonomy" id="1121364"/>
    <lineage>
        <taxon>Bacteria</taxon>
        <taxon>Bacillati</taxon>
        <taxon>Actinomycetota</taxon>
        <taxon>Actinomycetes</taxon>
        <taxon>Mycobacteriales</taxon>
        <taxon>Corynebacteriaceae</taxon>
        <taxon>Corynebacterium</taxon>
    </lineage>
</organism>
<feature type="region of interest" description="Disordered" evidence="1">
    <location>
        <begin position="317"/>
        <end position="357"/>
    </location>
</feature>
<dbReference type="PIRSF" id="PIRSF028754">
    <property type="entry name" value="UCP028754"/>
    <property type="match status" value="1"/>
</dbReference>
<accession>A0ABY7UA22</accession>
<dbReference type="InterPro" id="IPR019151">
    <property type="entry name" value="Proteasome_assmbl_chaperone_2"/>
</dbReference>
<gene>
    <name evidence="2" type="ORF">CMASS_06165</name>
</gene>
<dbReference type="InterPro" id="IPR008492">
    <property type="entry name" value="Rv2714-like"/>
</dbReference>
<dbReference type="Gene3D" id="1.10.287.100">
    <property type="match status" value="1"/>
</dbReference>
<name>A0ABY7UA22_9CORY</name>
<dbReference type="SUPFAM" id="SSF159659">
    <property type="entry name" value="Cgl1923-like"/>
    <property type="match status" value="1"/>
</dbReference>
<proteinExistence type="predicted"/>
<evidence type="ECO:0000313" key="2">
    <source>
        <dbReference type="EMBL" id="WCZ32667.1"/>
    </source>
</evidence>
<evidence type="ECO:0000256" key="1">
    <source>
        <dbReference type="SAM" id="MobiDB-lite"/>
    </source>
</evidence>
<dbReference type="EMBL" id="CP063189">
    <property type="protein sequence ID" value="WCZ32667.1"/>
    <property type="molecule type" value="Genomic_DNA"/>
</dbReference>
<reference evidence="2 3" key="1">
    <citation type="submission" date="2020-10" db="EMBL/GenBank/DDBJ databases">
        <title>Complete genome sequence of Corynebacterium massiliense DSM 45435, type strain of Corynebacterium massiliense.</title>
        <authorList>
            <person name="Busche T."/>
            <person name="Kalinowski J."/>
            <person name="Ruckert C."/>
        </authorList>
    </citation>
    <scope>NUCLEOTIDE SEQUENCE [LARGE SCALE GENOMIC DNA]</scope>
    <source>
        <strain evidence="2 3">DSM 45435</strain>
    </source>
</reference>
<dbReference type="Pfam" id="PF09754">
    <property type="entry name" value="PAC2"/>
    <property type="match status" value="1"/>
</dbReference>
<sequence length="357" mass="39044">MHDDEQHMYEVAYPAPAVRSNADDASGPTLVIAMHGYADAGMAVETSADHLQAALDARQLVSFNADELIDYRSRRPAATINTDQPVSIDDPRLGIQVLRDNAGQSFLLLSGPEPDMRWDAFTDAVADLAEKFGVRNTICLYAAPMPTPHTRPMVVTGHGSSELTKRMVTMDSTMIVPGSASLYIERELADRGRNVAGFTAHVPHYLASSPYPHATFHLLESVKAAAGLEFPLGSLERDMERVNEQLAEQVTESDEVYQVVGQLEEQYDAFMEQYRQRHPQAVMPGEENMPSGEEIGEEFQRFLAALDAGKAGDVGNTGDSGINFLGGSDGQERGGDSHRDDDHWDDDNGQGHVRDEG</sequence>
<evidence type="ECO:0000313" key="3">
    <source>
        <dbReference type="Proteomes" id="UP001220064"/>
    </source>
</evidence>
<dbReference type="RefSeq" id="WP_022862141.1">
    <property type="nucleotide sequence ID" value="NZ_ATVG01000001.1"/>
</dbReference>
<keyword evidence="3" id="KW-1185">Reference proteome</keyword>